<dbReference type="RefSeq" id="WP_012450463.1">
    <property type="nucleotide sequence ID" value="NZ_CP010520.1"/>
</dbReference>
<dbReference type="PANTHER" id="PTHR41260">
    <property type="entry name" value="PROTEIN ECSC"/>
    <property type="match status" value="1"/>
</dbReference>
<comment type="caution">
    <text evidence="2">The sequence shown here is derived from an EMBL/GenBank/DDBJ whole genome shotgun (WGS) entry which is preliminary data.</text>
</comment>
<dbReference type="Proteomes" id="UP000472355">
    <property type="component" value="Unassembled WGS sequence"/>
</dbReference>
<dbReference type="EMBL" id="SWOV01000011">
    <property type="protein sequence ID" value="NFF87397.1"/>
    <property type="molecule type" value="Genomic_DNA"/>
</dbReference>
<evidence type="ECO:0000313" key="1">
    <source>
        <dbReference type="EMBL" id="NFA44040.1"/>
    </source>
</evidence>
<evidence type="ECO:0000313" key="4">
    <source>
        <dbReference type="Proteomes" id="UP000472355"/>
    </source>
</evidence>
<reference evidence="5 6" key="2">
    <citation type="submission" date="2019-04" db="EMBL/GenBank/DDBJ databases">
        <title>Genome sequencing of Clostridium botulinum Groups I-IV and Clostridium butyricum.</title>
        <authorList>
            <person name="Brunt J."/>
            <person name="Van Vliet A.H.M."/>
            <person name="Stringer S.C."/>
            <person name="Carter A.T."/>
            <person name="Peck M.W."/>
        </authorList>
    </citation>
    <scope>NUCLEOTIDE SEQUENCE [LARGE SCALE GENOMIC DNA]</scope>
    <source>
        <strain evidence="2 6">1605</strain>
        <strain evidence="3 5">CB-K-33E</strain>
    </source>
</reference>
<dbReference type="InterPro" id="IPR024787">
    <property type="entry name" value="EcsC"/>
</dbReference>
<sequence>MRKIVSKKEKVLIKQLKLIDKKEDKLLIDRKESFLNKKISPYKSKLEEKIPDKLQNTLQAAFEKGFNVVFKKGIKIIEKSFDKDKINEDFNINDYAVNIQTNKKNIKNIDKKTNSKVLLNKSISVLEGGILGVLGIGLPDIPIFIGVILKTIYEISLGYGFSYDNDDEKIYILNIICSAMTTGEEKRIYLNEIDKIAEQIDKGIKVERNIDELIKETSNKMAISMLTSKFIQGLPIVGVVGSVTNYKTIKDISKIAKVKYKKRYLIKLK</sequence>
<dbReference type="Proteomes" id="UP000473681">
    <property type="component" value="Unassembled WGS sequence"/>
</dbReference>
<dbReference type="Proteomes" id="UP000476820">
    <property type="component" value="Unassembled WGS sequence"/>
</dbReference>
<protein>
    <submittedName>
        <fullName evidence="2">EcsC family protein</fullName>
    </submittedName>
</protein>
<dbReference type="Pfam" id="PF12787">
    <property type="entry name" value="EcsC"/>
    <property type="match status" value="1"/>
</dbReference>
<evidence type="ECO:0000313" key="5">
    <source>
        <dbReference type="Proteomes" id="UP000473681"/>
    </source>
</evidence>
<dbReference type="PANTHER" id="PTHR41260:SF1">
    <property type="entry name" value="PROTEIN ECSC"/>
    <property type="match status" value="1"/>
</dbReference>
<name>A0A0C2SHV3_CLOBO</name>
<evidence type="ECO:0000313" key="3">
    <source>
        <dbReference type="EMBL" id="NFN34668.1"/>
    </source>
</evidence>
<organism evidence="2 6">
    <name type="scientific">Clostridium botulinum</name>
    <dbReference type="NCBI Taxonomy" id="1491"/>
    <lineage>
        <taxon>Bacteria</taxon>
        <taxon>Bacillati</taxon>
        <taxon>Bacillota</taxon>
        <taxon>Clostridia</taxon>
        <taxon>Eubacteriales</taxon>
        <taxon>Clostridiaceae</taxon>
        <taxon>Clostridium</taxon>
    </lineage>
</organism>
<evidence type="ECO:0000313" key="6">
    <source>
        <dbReference type="Proteomes" id="UP000476820"/>
    </source>
</evidence>
<evidence type="ECO:0000313" key="2">
    <source>
        <dbReference type="EMBL" id="NFF87397.1"/>
    </source>
</evidence>
<dbReference type="OrthoDB" id="1852051at2"/>
<proteinExistence type="predicted"/>
<accession>A0A0C2SHV3</accession>
<reference evidence="1 4" key="1">
    <citation type="submission" date="2019-02" db="EMBL/GenBank/DDBJ databases">
        <title>Genome sequencing of Clostridium botulinum clinical isolates.</title>
        <authorList>
            <person name="Brunt J."/>
            <person name="Van Vliet A.H.M."/>
            <person name="Stringer S.C."/>
            <person name="Grant K.A."/>
            <person name="Carter A.C."/>
            <person name="Peck M.W."/>
        </authorList>
    </citation>
    <scope>NUCLEOTIDE SEQUENCE [LARGE SCALE GENOMIC DNA]</scope>
    <source>
        <strain evidence="1 4">H113700579</strain>
    </source>
</reference>
<gene>
    <name evidence="1" type="ORF">EXM65_16060</name>
    <name evidence="2" type="ORF">FC774_05845</name>
    <name evidence="3" type="ORF">FDB51_05855</name>
</gene>
<dbReference type="AlphaFoldDB" id="A0A0C2SHV3"/>
<dbReference type="EMBL" id="SWVK01000006">
    <property type="protein sequence ID" value="NFN34668.1"/>
    <property type="molecule type" value="Genomic_DNA"/>
</dbReference>
<dbReference type="EMBL" id="SGKU01000057">
    <property type="protein sequence ID" value="NFA44040.1"/>
    <property type="molecule type" value="Genomic_DNA"/>
</dbReference>